<dbReference type="Pfam" id="PF22633">
    <property type="entry name" value="F5_F8_type_C_2"/>
    <property type="match status" value="1"/>
</dbReference>
<protein>
    <recommendedName>
        <fullName evidence="8">Fucolectin tachylectin-4 pentraxin-1 domain-containing protein</fullName>
    </recommendedName>
</protein>
<evidence type="ECO:0000313" key="9">
    <source>
        <dbReference type="EMBL" id="KPH50769.1"/>
    </source>
</evidence>
<dbReference type="PANTHER" id="PTHR45713:SF6">
    <property type="entry name" value="F5_8 TYPE C DOMAIN-CONTAINING PROTEIN"/>
    <property type="match status" value="1"/>
</dbReference>
<dbReference type="Pfam" id="PF00754">
    <property type="entry name" value="F5_F8_type_C"/>
    <property type="match status" value="1"/>
</dbReference>
<evidence type="ECO:0000256" key="5">
    <source>
        <dbReference type="ARBA" id="ARBA00022734"/>
    </source>
</evidence>
<dbReference type="InterPro" id="IPR006585">
    <property type="entry name" value="FTP1"/>
</dbReference>
<dbReference type="SMART" id="SM00607">
    <property type="entry name" value="FTP"/>
    <property type="match status" value="1"/>
</dbReference>
<name>A0AAW3J9G9_9HELI</name>
<comment type="caution">
    <text evidence="9">The sequence shown here is derived from an EMBL/GenBank/DDBJ whole genome shotgun (WGS) entry which is preliminary data.</text>
</comment>
<proteinExistence type="inferred from homology"/>
<evidence type="ECO:0000256" key="1">
    <source>
        <dbReference type="ARBA" id="ARBA00002219"/>
    </source>
</evidence>
<dbReference type="InterPro" id="IPR008979">
    <property type="entry name" value="Galactose-bd-like_sf"/>
</dbReference>
<evidence type="ECO:0000256" key="2">
    <source>
        <dbReference type="ARBA" id="ARBA00010147"/>
    </source>
</evidence>
<comment type="subunit">
    <text evidence="3">Homotrimer.</text>
</comment>
<comment type="similarity">
    <text evidence="2">Belongs to the fucolectin family.</text>
</comment>
<dbReference type="GO" id="GO:0010185">
    <property type="term" value="P:regulation of cellular defense response"/>
    <property type="evidence" value="ECO:0007669"/>
    <property type="project" value="UniProtKB-ARBA"/>
</dbReference>
<dbReference type="InterPro" id="IPR000421">
    <property type="entry name" value="FA58C"/>
</dbReference>
<keyword evidence="4" id="KW-0479">Metal-binding</keyword>
<dbReference type="RefSeq" id="WP_060662836.1">
    <property type="nucleotide sequence ID" value="NZ_JNUR01000014.1"/>
</dbReference>
<evidence type="ECO:0000256" key="3">
    <source>
        <dbReference type="ARBA" id="ARBA00011233"/>
    </source>
</evidence>
<organism evidence="9 10">
    <name type="scientific">Helicobacter pullorum</name>
    <dbReference type="NCBI Taxonomy" id="35818"/>
    <lineage>
        <taxon>Bacteria</taxon>
        <taxon>Pseudomonadati</taxon>
        <taxon>Campylobacterota</taxon>
        <taxon>Epsilonproteobacteria</taxon>
        <taxon>Campylobacterales</taxon>
        <taxon>Helicobacteraceae</taxon>
        <taxon>Helicobacter</taxon>
    </lineage>
</organism>
<keyword evidence="6" id="KW-0106">Calcium</keyword>
<accession>A0AAW3J9G9</accession>
<evidence type="ECO:0000313" key="10">
    <source>
        <dbReference type="Proteomes" id="UP000037800"/>
    </source>
</evidence>
<evidence type="ECO:0000256" key="4">
    <source>
        <dbReference type="ARBA" id="ARBA00022723"/>
    </source>
</evidence>
<evidence type="ECO:0000256" key="6">
    <source>
        <dbReference type="ARBA" id="ARBA00022837"/>
    </source>
</evidence>
<dbReference type="GO" id="GO:0042806">
    <property type="term" value="F:fucose binding"/>
    <property type="evidence" value="ECO:0007669"/>
    <property type="project" value="UniProtKB-ARBA"/>
</dbReference>
<dbReference type="AlphaFoldDB" id="A0AAW3J9G9"/>
<dbReference type="PANTHER" id="PTHR45713">
    <property type="entry name" value="FTP DOMAIN-CONTAINING PROTEIN"/>
    <property type="match status" value="1"/>
</dbReference>
<evidence type="ECO:0000256" key="7">
    <source>
        <dbReference type="ARBA" id="ARBA00023157"/>
    </source>
</evidence>
<keyword evidence="5" id="KW-0430">Lectin</keyword>
<evidence type="ECO:0000259" key="8">
    <source>
        <dbReference type="SMART" id="SM00607"/>
    </source>
</evidence>
<dbReference type="InterPro" id="IPR051941">
    <property type="entry name" value="BG_Antigen-Binding_Lectin"/>
</dbReference>
<feature type="domain" description="Fucolectin tachylectin-4 pentraxin-1" evidence="8">
    <location>
        <begin position="619"/>
        <end position="754"/>
    </location>
</feature>
<dbReference type="EMBL" id="JNUR01000014">
    <property type="protein sequence ID" value="KPH50769.1"/>
    <property type="molecule type" value="Genomic_DNA"/>
</dbReference>
<sequence>MIFKEEDCVDLAKNKKAIQSSISNLSHIDDASRACKDDLIFDDFAFHTGLEENPWWMVDLEQIEAIDCVRITNRVNVKYQDRIKNIKVELSLDGNIYIKVDPSMFEWNGLDSLDVNIYQAAKARYIRISFHSTTYMALKKVEVFVRRIPGIIMCGRGDGFGSRILNFIYVKYLSEKTQLKFGFIWPYRDEKRENTTFVDSKDVIFSKEYLKKYHYDLKQIYSTDIFRNTKYIADIANNKYHKYPWGGFFTNVFLGKSHFADFDFEDYKKSFSRIFYDIDFSSEYVEIINNAKKIFSKSFIALHVRCGDVIFDDRQTMRYFQCFRQQNAPTQRIFPLQIVLEIIKKFQDCSIVLFSDNSELCFKIKSYLGYKNLYIADEISKTYFGENCPKNIAMEKTIFDLILMSQAQKIFAPIESTYSILASYIGENCEHIPFQTFFSYEEQYRIIWNNFDIVKQIYPQYLFASLAYLFSISLNLNLSQKEQIKILETCYEVDSKGISSLLALFRVYFLANEADKVEQFLEKIDKNSFIKTLLYQQAQNYHNKQYFNDYFANASKNFPYISYVALKIYQEQKLDHKAKEIFASCIYPNLKKDSLFEELNKVYSVNSSCNNYDFIADKLIDVAKNKKATQSSVSQFSKFDDASRACRDDLIIDDYAFHTQEENNPWWMIDLEEEYQIESIVITNRIKYCKERAKTLKILYFSKEKSSWNELQASWDSEFGILKTDIHNEITTRFIKLILNECTSLHLAKVQVFSKGKS</sequence>
<dbReference type="SUPFAM" id="SSF49785">
    <property type="entry name" value="Galactose-binding domain-like"/>
    <property type="match status" value="2"/>
</dbReference>
<keyword evidence="7" id="KW-1015">Disulfide bond</keyword>
<dbReference type="Gene3D" id="2.60.120.260">
    <property type="entry name" value="Galactose-binding domain-like"/>
    <property type="match status" value="2"/>
</dbReference>
<dbReference type="GO" id="GO:0046872">
    <property type="term" value="F:metal ion binding"/>
    <property type="evidence" value="ECO:0007669"/>
    <property type="project" value="UniProtKB-KW"/>
</dbReference>
<comment type="function">
    <text evidence="1">Acts as a defensive agent. Recognizes blood group fucosylated oligosaccharides including A, B, H and Lewis B-type antigens. Does not recognize Lewis A antigen and has low affinity for monovalent haptens.</text>
</comment>
<reference evidence="9 10" key="1">
    <citation type="submission" date="2014-06" db="EMBL/GenBank/DDBJ databases">
        <title>Helicobacter pullorum isolates in fresh chicken meat - phenotypic and genotypic features.</title>
        <authorList>
            <person name="Borges V."/>
            <person name="Santos A."/>
            <person name="Correia C.B."/>
            <person name="Saraiva M."/>
            <person name="Menard A."/>
            <person name="Vieira L."/>
            <person name="Sampaio D.A."/>
            <person name="Gomes J.P."/>
            <person name="Oleastro M."/>
        </authorList>
    </citation>
    <scope>NUCLEOTIDE SEQUENCE [LARGE SCALE GENOMIC DNA]</scope>
    <source>
        <strain evidence="9 10">229336/12</strain>
    </source>
</reference>
<gene>
    <name evidence="9" type="ORF">HPU229336_01070</name>
</gene>
<dbReference type="Proteomes" id="UP000037800">
    <property type="component" value="Unassembled WGS sequence"/>
</dbReference>